<evidence type="ECO:0000313" key="6">
    <source>
        <dbReference type="Proteomes" id="UP000199494"/>
    </source>
</evidence>
<evidence type="ECO:0000256" key="2">
    <source>
        <dbReference type="ARBA" id="ARBA00022505"/>
    </source>
</evidence>
<sequence>MHPDGMNPKLSDISLPSRLAAEGEGIGMEELALAARNHGLPLEALRHDVTPPGLHYLLTHYDIPHVDPGMWSLRVGGLVGTPLALTLDELKAMPSRTVRVTMECAGNGRAALVPRPVSQPWLVEAVGTAEWTGVPLRDVLERAKPGEDGVDVVFTGADHGIERGVEQDYRRGLPLAETRGEDVLLAYAMNGADLPPQHGFPLRLIVPGWYGMASVKWLCDLEVTGSAFTGFQNAVAYRVRHGEDEDGEPVSWMAPRALLIPPGFPDFLSRHRIVRPGTVELAGRAWSGRAPVSEVEVSADGGEHWWSATLAAETGHRWAWRRWTTTWEARPGQHELSVRAVDGSGNGQPARQAWNRRGFANNAVHRVRVTCLADQG</sequence>
<proteinExistence type="predicted"/>
<dbReference type="InterPro" id="IPR014756">
    <property type="entry name" value="Ig_E-set"/>
</dbReference>
<dbReference type="GO" id="GO:0043546">
    <property type="term" value="F:molybdopterin cofactor binding"/>
    <property type="evidence" value="ECO:0007669"/>
    <property type="project" value="TreeGrafter"/>
</dbReference>
<reference evidence="5 6" key="1">
    <citation type="submission" date="2016-10" db="EMBL/GenBank/DDBJ databases">
        <authorList>
            <person name="de Groot N.N."/>
        </authorList>
    </citation>
    <scope>NUCLEOTIDE SEQUENCE [LARGE SCALE GENOMIC DNA]</scope>
    <source>
        <strain evidence="5 6">CGMCC 4.5506</strain>
    </source>
</reference>
<dbReference type="PANTHER" id="PTHR19372:SF7">
    <property type="entry name" value="SULFITE OXIDASE, MITOCHONDRIAL"/>
    <property type="match status" value="1"/>
</dbReference>
<dbReference type="SUPFAM" id="SSF81296">
    <property type="entry name" value="E set domains"/>
    <property type="match status" value="1"/>
</dbReference>
<dbReference type="GO" id="GO:0006790">
    <property type="term" value="P:sulfur compound metabolic process"/>
    <property type="evidence" value="ECO:0007669"/>
    <property type="project" value="TreeGrafter"/>
</dbReference>
<dbReference type="PRINTS" id="PR00407">
    <property type="entry name" value="EUMOPTERIN"/>
</dbReference>
<name>A0A1G6MEM3_9PSEU</name>
<accession>A0A1G6MEM3</accession>
<dbReference type="Pfam" id="PF03404">
    <property type="entry name" value="Mo-co_dimer"/>
    <property type="match status" value="1"/>
</dbReference>
<keyword evidence="3" id="KW-0479">Metal-binding</keyword>
<dbReference type="InterPro" id="IPR005066">
    <property type="entry name" value="MoCF_OxRdtse_dimer"/>
</dbReference>
<dbReference type="InterPro" id="IPR000572">
    <property type="entry name" value="OxRdtase_Mopterin-bd_dom"/>
</dbReference>
<dbReference type="GO" id="GO:0030151">
    <property type="term" value="F:molybdenum ion binding"/>
    <property type="evidence" value="ECO:0007669"/>
    <property type="project" value="InterPro"/>
</dbReference>
<dbReference type="GO" id="GO:0020037">
    <property type="term" value="F:heme binding"/>
    <property type="evidence" value="ECO:0007669"/>
    <property type="project" value="TreeGrafter"/>
</dbReference>
<dbReference type="Gene3D" id="2.60.40.650">
    <property type="match status" value="1"/>
</dbReference>
<dbReference type="PANTHER" id="PTHR19372">
    <property type="entry name" value="SULFITE REDUCTASE"/>
    <property type="match status" value="1"/>
</dbReference>
<dbReference type="CDD" id="cd02110">
    <property type="entry name" value="SO_family_Moco_dimer"/>
    <property type="match status" value="1"/>
</dbReference>
<dbReference type="AlphaFoldDB" id="A0A1G6MEM3"/>
<dbReference type="Pfam" id="PF00174">
    <property type="entry name" value="Oxidored_molyb"/>
    <property type="match status" value="1"/>
</dbReference>
<protein>
    <submittedName>
        <fullName evidence="5">Mo-co oxidoreductase dimerisation domain-containing protein</fullName>
    </submittedName>
</protein>
<evidence type="ECO:0000256" key="3">
    <source>
        <dbReference type="ARBA" id="ARBA00022723"/>
    </source>
</evidence>
<dbReference type="EMBL" id="FMZE01000002">
    <property type="protein sequence ID" value="SDC53727.1"/>
    <property type="molecule type" value="Genomic_DNA"/>
</dbReference>
<evidence type="ECO:0000256" key="1">
    <source>
        <dbReference type="ARBA" id="ARBA00001924"/>
    </source>
</evidence>
<dbReference type="InterPro" id="IPR008335">
    <property type="entry name" value="Mopterin_OxRdtase_euk"/>
</dbReference>
<evidence type="ECO:0000313" key="5">
    <source>
        <dbReference type="EMBL" id="SDC53727.1"/>
    </source>
</evidence>
<dbReference type="InterPro" id="IPR036374">
    <property type="entry name" value="OxRdtase_Mopterin-bd_sf"/>
</dbReference>
<evidence type="ECO:0000256" key="4">
    <source>
        <dbReference type="ARBA" id="ARBA00023002"/>
    </source>
</evidence>
<comment type="cofactor">
    <cofactor evidence="1">
        <name>Mo-molybdopterin</name>
        <dbReference type="ChEBI" id="CHEBI:71302"/>
    </cofactor>
</comment>
<dbReference type="Proteomes" id="UP000199494">
    <property type="component" value="Unassembled WGS sequence"/>
</dbReference>
<dbReference type="SUPFAM" id="SSF56524">
    <property type="entry name" value="Oxidoreductase molybdopterin-binding domain"/>
    <property type="match status" value="1"/>
</dbReference>
<keyword evidence="2" id="KW-0500">Molybdenum</keyword>
<keyword evidence="6" id="KW-1185">Reference proteome</keyword>
<keyword evidence="4" id="KW-0560">Oxidoreductase</keyword>
<dbReference type="GO" id="GO:0008482">
    <property type="term" value="F:sulfite oxidase activity"/>
    <property type="evidence" value="ECO:0007669"/>
    <property type="project" value="TreeGrafter"/>
</dbReference>
<organism evidence="5 6">
    <name type="scientific">Prauserella marina</name>
    <dbReference type="NCBI Taxonomy" id="530584"/>
    <lineage>
        <taxon>Bacteria</taxon>
        <taxon>Bacillati</taxon>
        <taxon>Actinomycetota</taxon>
        <taxon>Actinomycetes</taxon>
        <taxon>Pseudonocardiales</taxon>
        <taxon>Pseudonocardiaceae</taxon>
        <taxon>Prauserella</taxon>
    </lineage>
</organism>
<dbReference type="Gene3D" id="3.90.420.10">
    <property type="entry name" value="Oxidoreductase, molybdopterin-binding domain"/>
    <property type="match status" value="1"/>
</dbReference>
<dbReference type="STRING" id="530584.SAMN05421630_102480"/>
<gene>
    <name evidence="5" type="ORF">SAMN05421630_102480</name>
</gene>